<evidence type="ECO:0000313" key="3">
    <source>
        <dbReference type="Proteomes" id="UP001337655"/>
    </source>
</evidence>
<dbReference type="EMBL" id="JAVRRT010000011">
    <property type="protein sequence ID" value="KAK5167437.1"/>
    <property type="molecule type" value="Genomic_DNA"/>
</dbReference>
<dbReference type="Proteomes" id="UP001337655">
    <property type="component" value="Unassembled WGS sequence"/>
</dbReference>
<organism evidence="2 3">
    <name type="scientific">Saxophila tyrrhenica</name>
    <dbReference type="NCBI Taxonomy" id="1690608"/>
    <lineage>
        <taxon>Eukaryota</taxon>
        <taxon>Fungi</taxon>
        <taxon>Dikarya</taxon>
        <taxon>Ascomycota</taxon>
        <taxon>Pezizomycotina</taxon>
        <taxon>Dothideomycetes</taxon>
        <taxon>Dothideomycetidae</taxon>
        <taxon>Mycosphaerellales</taxon>
        <taxon>Extremaceae</taxon>
        <taxon>Saxophila</taxon>
    </lineage>
</organism>
<dbReference type="InterPro" id="IPR013877">
    <property type="entry name" value="YAP-bd/ALF4/Glomulin"/>
</dbReference>
<proteinExistence type="predicted"/>
<accession>A0AAV9P6S7</accession>
<evidence type="ECO:0000256" key="1">
    <source>
        <dbReference type="SAM" id="MobiDB-lite"/>
    </source>
</evidence>
<evidence type="ECO:0000313" key="2">
    <source>
        <dbReference type="EMBL" id="KAK5167437.1"/>
    </source>
</evidence>
<reference evidence="2 3" key="1">
    <citation type="submission" date="2023-08" db="EMBL/GenBank/DDBJ databases">
        <title>Black Yeasts Isolated from many extreme environments.</title>
        <authorList>
            <person name="Coleine C."/>
            <person name="Stajich J.E."/>
            <person name="Selbmann L."/>
        </authorList>
    </citation>
    <scope>NUCLEOTIDE SEQUENCE [LARGE SCALE GENOMIC DNA]</scope>
    <source>
        <strain evidence="2 3">CCFEE 5935</strain>
    </source>
</reference>
<sequence>MADEESPLIKALPPESDYYTYLTIVEYNLSPESLPVLHRVLQDENLTTNIGWDLVHLLVPYLPESEGCLHTIARLGNPREVILKVTESLRLIEYDKSDDEDEVDESTEPGATDVRVRADSSTYPLKTAAVPEGEEQPGRSTSQAVEVPPPPPLAVNKFVSLLSMLSTLHRRIKTKNPSRFLSTTLQAILASFSNSSSHREEMVRAIVTTVKAVSGTKRPTLPNRQGSGMLSSEMLQKSSDVQAGDPEASSTPDLDKEDSAIQKRLLQSFLTHVMEEYMLNLPSTADDVPGMAWCSRTMEKLQPERKIPQTQTFADRFANEEQLNRRIDAVGQLVTLAQDLKLTDEELLSAAIVVEKMPDRDEEDEDDPPETADDIPLSRLGSLMLYVARQASEVLYDIPRSAAEPPFAIFPDHQELLRHCLSAPNKGNGTLGTEPEGLIDATLALGLLALERDSIGEPSSDEDFTAYLQSISLLSSNCPSPNLRGHAHYLASTILRSHPDDQDTLEHCPFENLKVSAVGWIKGETIEANPPTSGHSHGAQPESATGDKSVFAKPLALDTLSPHLFPSLHADLLTSPIPDAWLTFRANISFYLASLNFLYLLLCAKHLHENLLVQDLWTNNDVAGSFLQPLREGSERFKGEMKGGGQLSEERSDEVLAEMNVLENALERVEGVVRFLNE</sequence>
<feature type="compositionally biased region" description="Acidic residues" evidence="1">
    <location>
        <begin position="360"/>
        <end position="373"/>
    </location>
</feature>
<keyword evidence="3" id="KW-1185">Reference proteome</keyword>
<feature type="region of interest" description="Disordered" evidence="1">
    <location>
        <begin position="216"/>
        <end position="257"/>
    </location>
</feature>
<protein>
    <submittedName>
        <fullName evidence="2">YAP1-binding protein 1</fullName>
    </submittedName>
</protein>
<gene>
    <name evidence="2" type="primary">YBP1</name>
    <name evidence="2" type="ORF">LTR77_007136</name>
</gene>
<dbReference type="RefSeq" id="XP_064657143.1">
    <property type="nucleotide sequence ID" value="XM_064804373.1"/>
</dbReference>
<comment type="caution">
    <text evidence="2">The sequence shown here is derived from an EMBL/GenBank/DDBJ whole genome shotgun (WGS) entry which is preliminary data.</text>
</comment>
<feature type="region of interest" description="Disordered" evidence="1">
    <location>
        <begin position="527"/>
        <end position="546"/>
    </location>
</feature>
<dbReference type="Pfam" id="PF08568">
    <property type="entry name" value="Kinetochor_Ybp2"/>
    <property type="match status" value="1"/>
</dbReference>
<dbReference type="PANTHER" id="PTHR28020:SF1">
    <property type="entry name" value="YAP1-BINDING PROTEIN 1-RELATED"/>
    <property type="match status" value="1"/>
</dbReference>
<feature type="compositionally biased region" description="Acidic residues" evidence="1">
    <location>
        <begin position="96"/>
        <end position="107"/>
    </location>
</feature>
<dbReference type="GO" id="GO:0005737">
    <property type="term" value="C:cytoplasm"/>
    <property type="evidence" value="ECO:0007669"/>
    <property type="project" value="TreeGrafter"/>
</dbReference>
<dbReference type="GeneID" id="89928472"/>
<dbReference type="PANTHER" id="PTHR28020">
    <property type="entry name" value="YAP1-BINDING PROTEIN 1-RELATED"/>
    <property type="match status" value="1"/>
</dbReference>
<feature type="region of interest" description="Disordered" evidence="1">
    <location>
        <begin position="355"/>
        <end position="376"/>
    </location>
</feature>
<feature type="compositionally biased region" description="Polar residues" evidence="1">
    <location>
        <begin position="222"/>
        <end position="241"/>
    </location>
</feature>
<dbReference type="InterPro" id="IPR040347">
    <property type="entry name" value="YBP1/2"/>
</dbReference>
<dbReference type="GO" id="GO:0034599">
    <property type="term" value="P:cellular response to oxidative stress"/>
    <property type="evidence" value="ECO:0007669"/>
    <property type="project" value="InterPro"/>
</dbReference>
<name>A0AAV9P6S7_9PEZI</name>
<dbReference type="AlphaFoldDB" id="A0AAV9P6S7"/>
<feature type="region of interest" description="Disordered" evidence="1">
    <location>
        <begin position="96"/>
        <end position="149"/>
    </location>
</feature>